<gene>
    <name evidence="2" type="ORF">BTIS_1935</name>
</gene>
<sequence>MSSQAVLRAMRAEDMPRIEEIVCRTWGYDVSMSARNAALLGKIDAYECLSRRTYMRVADVDGEVAGLIVAADRRRPHIDRRMQLMQLGAVCGLLTSREGRQGLGMFRQYMAADKELSRDAESQGRRYDGELVLFIVDGQYRGYGLGRMLFDDAMRYFHDQGIDDFFLYTDTGCDFGFYGHRGMTRRCARSVSFPIGDRIRTEEMYIYDDTVSHQISDHGEDSR</sequence>
<dbReference type="AlphaFoldDB" id="A0A261F994"/>
<comment type="caution">
    <text evidence="2">The sequence shown here is derived from an EMBL/GenBank/DDBJ whole genome shotgun (WGS) entry which is preliminary data.</text>
</comment>
<keyword evidence="2" id="KW-0808">Transferase</keyword>
<evidence type="ECO:0000313" key="3">
    <source>
        <dbReference type="Proteomes" id="UP000216444"/>
    </source>
</evidence>
<organism evidence="2 3">
    <name type="scientific">Bifidobacterium tissieri</name>
    <dbReference type="NCBI Taxonomy" id="1630162"/>
    <lineage>
        <taxon>Bacteria</taxon>
        <taxon>Bacillati</taxon>
        <taxon>Actinomycetota</taxon>
        <taxon>Actinomycetes</taxon>
        <taxon>Bifidobacteriales</taxon>
        <taxon>Bifidobacteriaceae</taxon>
        <taxon>Bifidobacterium</taxon>
    </lineage>
</organism>
<dbReference type="EMBL" id="MWWV01000018">
    <property type="protein sequence ID" value="OZG55563.1"/>
    <property type="molecule type" value="Genomic_DNA"/>
</dbReference>
<reference evidence="2 3" key="1">
    <citation type="journal article" date="2017" name="BMC Genomics">
        <title>Comparative genomic and phylogenomic analyses of the Bifidobacteriaceae family.</title>
        <authorList>
            <person name="Lugli G.A."/>
            <person name="Milani C."/>
            <person name="Turroni F."/>
            <person name="Duranti S."/>
            <person name="Mancabelli L."/>
            <person name="Mangifesta M."/>
            <person name="Ferrario C."/>
            <person name="Modesto M."/>
            <person name="Mattarelli P."/>
            <person name="Jiri K."/>
            <person name="van Sinderen D."/>
            <person name="Ventura M."/>
        </authorList>
    </citation>
    <scope>NUCLEOTIDE SEQUENCE [LARGE SCALE GENOMIC DNA]</scope>
    <source>
        <strain evidence="2 3">DSM 100201</strain>
    </source>
</reference>
<dbReference type="RefSeq" id="WP_094665018.1">
    <property type="nucleotide sequence ID" value="NZ_MWWV01000018.1"/>
</dbReference>
<evidence type="ECO:0000259" key="1">
    <source>
        <dbReference type="PROSITE" id="PS51186"/>
    </source>
</evidence>
<dbReference type="InterPro" id="IPR000182">
    <property type="entry name" value="GNAT_dom"/>
</dbReference>
<dbReference type="PROSITE" id="PS51186">
    <property type="entry name" value="GNAT"/>
    <property type="match status" value="1"/>
</dbReference>
<feature type="domain" description="N-acetyltransferase" evidence="1">
    <location>
        <begin position="5"/>
        <end position="209"/>
    </location>
</feature>
<dbReference type="GO" id="GO:0016747">
    <property type="term" value="F:acyltransferase activity, transferring groups other than amino-acyl groups"/>
    <property type="evidence" value="ECO:0007669"/>
    <property type="project" value="InterPro"/>
</dbReference>
<dbReference type="CDD" id="cd04301">
    <property type="entry name" value="NAT_SF"/>
    <property type="match status" value="1"/>
</dbReference>
<dbReference type="InterPro" id="IPR016181">
    <property type="entry name" value="Acyl_CoA_acyltransferase"/>
</dbReference>
<accession>A0A261F994</accession>
<proteinExistence type="predicted"/>
<dbReference type="Gene3D" id="3.40.630.30">
    <property type="match status" value="1"/>
</dbReference>
<protein>
    <submittedName>
        <fullName evidence="2">GNAT family acetyltransferase</fullName>
    </submittedName>
</protein>
<name>A0A261F994_9BIFI</name>
<keyword evidence="3" id="KW-1185">Reference proteome</keyword>
<dbReference type="SUPFAM" id="SSF55729">
    <property type="entry name" value="Acyl-CoA N-acyltransferases (Nat)"/>
    <property type="match status" value="1"/>
</dbReference>
<evidence type="ECO:0000313" key="2">
    <source>
        <dbReference type="EMBL" id="OZG55563.1"/>
    </source>
</evidence>
<dbReference type="Proteomes" id="UP000216444">
    <property type="component" value="Unassembled WGS sequence"/>
</dbReference>